<dbReference type="PANTHER" id="PTHR43046">
    <property type="entry name" value="GDP-MANNOSE MANNOSYL HYDROLASE"/>
    <property type="match status" value="1"/>
</dbReference>
<dbReference type="Pfam" id="PF00293">
    <property type="entry name" value="NUDIX"/>
    <property type="match status" value="1"/>
</dbReference>
<protein>
    <submittedName>
        <fullName evidence="3">Uncharacterized protein</fullName>
    </submittedName>
</protein>
<evidence type="ECO:0000313" key="3">
    <source>
        <dbReference type="EMBL" id="KAB2586418.1"/>
    </source>
</evidence>
<evidence type="ECO:0000256" key="1">
    <source>
        <dbReference type="ARBA" id="ARBA00001946"/>
    </source>
</evidence>
<dbReference type="PROSITE" id="PS51462">
    <property type="entry name" value="NUDIX"/>
    <property type="match status" value="1"/>
</dbReference>
<name>A0A0C3AAA9_RHOER</name>
<reference evidence="3 4" key="1">
    <citation type="journal article" date="2017" name="Poromechanics V (2013)">
        <title>Genomic Characterization of the Arsenic-Tolerant Actinobacterium, &lt;i&gt;Rhodococcus erythropolis&lt;/i&gt; S43.</title>
        <authorList>
            <person name="Retamal-Morales G."/>
            <person name="Mehnert M."/>
            <person name="Schwabe R."/>
            <person name="Tischler D."/>
            <person name="Schloemann M."/>
            <person name="Levican G.J."/>
        </authorList>
    </citation>
    <scope>NUCLEOTIDE SEQUENCE [LARGE SCALE GENOMIC DNA]</scope>
    <source>
        <strain evidence="3 4">S43</strain>
    </source>
</reference>
<dbReference type="Gene3D" id="3.90.79.10">
    <property type="entry name" value="Nucleoside Triphosphate Pyrophosphohydrolase"/>
    <property type="match status" value="1"/>
</dbReference>
<dbReference type="InterPro" id="IPR020084">
    <property type="entry name" value="NUDIX_hydrolase_CS"/>
</dbReference>
<evidence type="ECO:0000256" key="2">
    <source>
        <dbReference type="ARBA" id="ARBA00022801"/>
    </source>
</evidence>
<accession>A0A0C3AAA9</accession>
<dbReference type="InterPro" id="IPR015797">
    <property type="entry name" value="NUDIX_hydrolase-like_dom_sf"/>
</dbReference>
<dbReference type="AlphaFoldDB" id="A0A0C3AAA9"/>
<comment type="caution">
    <text evidence="3">The sequence shown here is derived from an EMBL/GenBank/DDBJ whole genome shotgun (WGS) entry which is preliminary data.</text>
</comment>
<comment type="cofactor">
    <cofactor evidence="1">
        <name>Mg(2+)</name>
        <dbReference type="ChEBI" id="CHEBI:18420"/>
    </cofactor>
</comment>
<sequence>MSSIRNISLGIPVRSGHVLMLDGTDSVTGENFHRLIGGGIEFGETAEAALRREFAEELGVRLGSVELLEVVENIFEFEGRPGHEIVHVFAVDSADIDAFPLDVQLRVLDEGSPVHWVLSGGSDRPIYPAEAARIINALVQ</sequence>
<organism evidence="3 4">
    <name type="scientific">Rhodococcus erythropolis</name>
    <name type="common">Arthrobacter picolinophilus</name>
    <dbReference type="NCBI Taxonomy" id="1833"/>
    <lineage>
        <taxon>Bacteria</taxon>
        <taxon>Bacillati</taxon>
        <taxon>Actinomycetota</taxon>
        <taxon>Actinomycetes</taxon>
        <taxon>Mycobacteriales</taxon>
        <taxon>Nocardiaceae</taxon>
        <taxon>Rhodococcus</taxon>
        <taxon>Rhodococcus erythropolis group</taxon>
    </lineage>
</organism>
<dbReference type="Proteomes" id="UP000325576">
    <property type="component" value="Unassembled WGS sequence"/>
</dbReference>
<dbReference type="PANTHER" id="PTHR43046:SF14">
    <property type="entry name" value="MUTT_NUDIX FAMILY PROTEIN"/>
    <property type="match status" value="1"/>
</dbReference>
<dbReference type="EMBL" id="MRBO01000194">
    <property type="protein sequence ID" value="KAB2586418.1"/>
    <property type="molecule type" value="Genomic_DNA"/>
</dbReference>
<gene>
    <name evidence="3" type="ORF">BS297_05345</name>
</gene>
<dbReference type="RefSeq" id="WP_021332940.1">
    <property type="nucleotide sequence ID" value="NZ_BHXB01000001.1"/>
</dbReference>
<dbReference type="PROSITE" id="PS00893">
    <property type="entry name" value="NUDIX_BOX"/>
    <property type="match status" value="1"/>
</dbReference>
<proteinExistence type="predicted"/>
<dbReference type="GO" id="GO:0016787">
    <property type="term" value="F:hydrolase activity"/>
    <property type="evidence" value="ECO:0007669"/>
    <property type="project" value="UniProtKB-KW"/>
</dbReference>
<keyword evidence="2" id="KW-0378">Hydrolase</keyword>
<dbReference type="SUPFAM" id="SSF55811">
    <property type="entry name" value="Nudix"/>
    <property type="match status" value="1"/>
</dbReference>
<evidence type="ECO:0000313" key="4">
    <source>
        <dbReference type="Proteomes" id="UP000325576"/>
    </source>
</evidence>
<dbReference type="InterPro" id="IPR000086">
    <property type="entry name" value="NUDIX_hydrolase_dom"/>
</dbReference>